<dbReference type="AlphaFoldDB" id="A0A399SQE5"/>
<protein>
    <recommendedName>
        <fullName evidence="3">Carboxypeptidase-like regulatory domain-containing protein</fullName>
    </recommendedName>
</protein>
<keyword evidence="2" id="KW-1185">Reference proteome</keyword>
<organism evidence="1 2">
    <name type="scientific">Maribellus luteus</name>
    <dbReference type="NCBI Taxonomy" id="2305463"/>
    <lineage>
        <taxon>Bacteria</taxon>
        <taxon>Pseudomonadati</taxon>
        <taxon>Bacteroidota</taxon>
        <taxon>Bacteroidia</taxon>
        <taxon>Marinilabiliales</taxon>
        <taxon>Prolixibacteraceae</taxon>
        <taxon>Maribellus</taxon>
    </lineage>
</organism>
<evidence type="ECO:0000313" key="1">
    <source>
        <dbReference type="EMBL" id="RIJ46256.1"/>
    </source>
</evidence>
<evidence type="ECO:0008006" key="3">
    <source>
        <dbReference type="Google" id="ProtNLM"/>
    </source>
</evidence>
<gene>
    <name evidence="1" type="ORF">D1614_20000</name>
</gene>
<reference evidence="1 2" key="1">
    <citation type="submission" date="2018-08" db="EMBL/GenBank/DDBJ databases">
        <title>Pallidiluteibacterium maritimus gen. nov., sp. nov., isolated from coastal sediment.</title>
        <authorList>
            <person name="Zhou L.Y."/>
        </authorList>
    </citation>
    <scope>NUCLEOTIDE SEQUENCE [LARGE SCALE GENOMIC DNA]</scope>
    <source>
        <strain evidence="1 2">XSD2</strain>
    </source>
</reference>
<proteinExistence type="predicted"/>
<sequence length="202" mass="22763">MAVNSFIPDLWRNKARHMKQLLLASFILSGLCSMAQDERMLIQGKIVDAKGAPVPDVYIVNLLSHEKDISLKNGVFTLNILPTDSLLLSHISYFRKIVSATQLLRNPVITLESESIHVEEITVSPDEKSAAEIVSQNLNVKEWDIRPLPGDGFSESERAKQTMAENNSVLRSEASSVSLLKFSVGGMLEKWKKKRKKRKNYR</sequence>
<accession>A0A399SQE5</accession>
<dbReference type="Proteomes" id="UP000265926">
    <property type="component" value="Unassembled WGS sequence"/>
</dbReference>
<evidence type="ECO:0000313" key="2">
    <source>
        <dbReference type="Proteomes" id="UP000265926"/>
    </source>
</evidence>
<comment type="caution">
    <text evidence="1">The sequence shown here is derived from an EMBL/GenBank/DDBJ whole genome shotgun (WGS) entry which is preliminary data.</text>
</comment>
<dbReference type="InterPro" id="IPR008969">
    <property type="entry name" value="CarboxyPept-like_regulatory"/>
</dbReference>
<dbReference type="SUPFAM" id="SSF49464">
    <property type="entry name" value="Carboxypeptidase regulatory domain-like"/>
    <property type="match status" value="1"/>
</dbReference>
<dbReference type="EMBL" id="QWGR01000016">
    <property type="protein sequence ID" value="RIJ46256.1"/>
    <property type="molecule type" value="Genomic_DNA"/>
</dbReference>
<name>A0A399SQE5_9BACT</name>